<keyword evidence="4 5" id="KW-0472">Membrane</keyword>
<evidence type="ECO:0000313" key="7">
    <source>
        <dbReference type="Proteomes" id="UP000015102"/>
    </source>
</evidence>
<evidence type="ECO:0000256" key="4">
    <source>
        <dbReference type="ARBA" id="ARBA00023136"/>
    </source>
</evidence>
<accession>T1GWJ9</accession>
<dbReference type="AlphaFoldDB" id="T1GWJ9"/>
<feature type="transmembrane region" description="Helical" evidence="5">
    <location>
        <begin position="169"/>
        <end position="190"/>
    </location>
</feature>
<evidence type="ECO:0000313" key="6">
    <source>
        <dbReference type="EnsemblMetazoa" id="MESCA008176-PA"/>
    </source>
</evidence>
<keyword evidence="2 5" id="KW-0812">Transmembrane</keyword>
<dbReference type="EnsemblMetazoa" id="MESCA008176-RA">
    <property type="protein sequence ID" value="MESCA008176-PA"/>
    <property type="gene ID" value="MESCA008176"/>
</dbReference>
<dbReference type="Gene3D" id="1.20.1250.20">
    <property type="entry name" value="MFS general substrate transporter like domains"/>
    <property type="match status" value="1"/>
</dbReference>
<dbReference type="InterPro" id="IPR036259">
    <property type="entry name" value="MFS_trans_sf"/>
</dbReference>
<protein>
    <recommendedName>
        <fullName evidence="8">Major facilitator superfamily (MFS) profile domain-containing protein</fullName>
    </recommendedName>
</protein>
<comment type="subcellular location">
    <subcellularLocation>
        <location evidence="1">Membrane</location>
        <topology evidence="1">Multi-pass membrane protein</topology>
    </subcellularLocation>
</comment>
<feature type="transmembrane region" description="Helical" evidence="5">
    <location>
        <begin position="49"/>
        <end position="67"/>
    </location>
</feature>
<evidence type="ECO:0000256" key="2">
    <source>
        <dbReference type="ARBA" id="ARBA00022692"/>
    </source>
</evidence>
<reference evidence="7" key="1">
    <citation type="submission" date="2013-02" db="EMBL/GenBank/DDBJ databases">
        <authorList>
            <person name="Hughes D."/>
        </authorList>
    </citation>
    <scope>NUCLEOTIDE SEQUENCE</scope>
    <source>
        <strain>Durham</strain>
        <strain evidence="7">NC isolate 2 -- Noor lab</strain>
    </source>
</reference>
<dbReference type="Proteomes" id="UP000015102">
    <property type="component" value="Unassembled WGS sequence"/>
</dbReference>
<keyword evidence="3 5" id="KW-1133">Transmembrane helix</keyword>
<evidence type="ECO:0000256" key="1">
    <source>
        <dbReference type="ARBA" id="ARBA00004141"/>
    </source>
</evidence>
<dbReference type="EMBL" id="CAQQ02158329">
    <property type="status" value="NOT_ANNOTATED_CDS"/>
    <property type="molecule type" value="Genomic_DNA"/>
</dbReference>
<dbReference type="SUPFAM" id="SSF103473">
    <property type="entry name" value="MFS general substrate transporter"/>
    <property type="match status" value="1"/>
</dbReference>
<sequence length="200" mass="23077">MMTAGQTIFTEITAGNYRIGLVTLYDTFWSVGLFFLPTLSSFFTSWGQIYLGISFPTIILIVSLIWIPEAPRWLLKNKNDIKEVEAIILRAAEINDRKYLLPSNLRDELHLQATSLKSQPPQAKWLDLWKGPRAKTHFIASHMALAFYIINFMGMLLNTRSFGRDYLAVNTIFTGFSEVIGCFMAMYFSIHLKEKKWQYS</sequence>
<proteinExistence type="predicted"/>
<dbReference type="STRING" id="36166.T1GWJ9"/>
<feature type="transmembrane region" description="Helical" evidence="5">
    <location>
        <begin position="138"/>
        <end position="157"/>
    </location>
</feature>
<dbReference type="InterPro" id="IPR011701">
    <property type="entry name" value="MFS"/>
</dbReference>
<keyword evidence="7" id="KW-1185">Reference proteome</keyword>
<dbReference type="Pfam" id="PF07690">
    <property type="entry name" value="MFS_1"/>
    <property type="match status" value="1"/>
</dbReference>
<feature type="transmembrane region" description="Helical" evidence="5">
    <location>
        <begin position="21"/>
        <end position="43"/>
    </location>
</feature>
<evidence type="ECO:0000256" key="3">
    <source>
        <dbReference type="ARBA" id="ARBA00022989"/>
    </source>
</evidence>
<dbReference type="GO" id="GO:0022857">
    <property type="term" value="F:transmembrane transporter activity"/>
    <property type="evidence" value="ECO:0007669"/>
    <property type="project" value="InterPro"/>
</dbReference>
<organism evidence="6 7">
    <name type="scientific">Megaselia scalaris</name>
    <name type="common">Humpbacked fly</name>
    <name type="synonym">Phora scalaris</name>
    <dbReference type="NCBI Taxonomy" id="36166"/>
    <lineage>
        <taxon>Eukaryota</taxon>
        <taxon>Metazoa</taxon>
        <taxon>Ecdysozoa</taxon>
        <taxon>Arthropoda</taxon>
        <taxon>Hexapoda</taxon>
        <taxon>Insecta</taxon>
        <taxon>Pterygota</taxon>
        <taxon>Neoptera</taxon>
        <taxon>Endopterygota</taxon>
        <taxon>Diptera</taxon>
        <taxon>Brachycera</taxon>
        <taxon>Muscomorpha</taxon>
        <taxon>Platypezoidea</taxon>
        <taxon>Phoridae</taxon>
        <taxon>Megaseliini</taxon>
        <taxon>Megaselia</taxon>
    </lineage>
</organism>
<name>T1GWJ9_MEGSC</name>
<evidence type="ECO:0000256" key="5">
    <source>
        <dbReference type="SAM" id="Phobius"/>
    </source>
</evidence>
<reference evidence="6" key="2">
    <citation type="submission" date="2015-06" db="UniProtKB">
        <authorList>
            <consortium name="EnsemblMetazoa"/>
        </authorList>
    </citation>
    <scope>IDENTIFICATION</scope>
</reference>
<dbReference type="GO" id="GO:0016020">
    <property type="term" value="C:membrane"/>
    <property type="evidence" value="ECO:0007669"/>
    <property type="project" value="UniProtKB-SubCell"/>
</dbReference>
<dbReference type="PANTHER" id="PTHR24064">
    <property type="entry name" value="SOLUTE CARRIER FAMILY 22 MEMBER"/>
    <property type="match status" value="1"/>
</dbReference>
<evidence type="ECO:0008006" key="8">
    <source>
        <dbReference type="Google" id="ProtNLM"/>
    </source>
</evidence>
<dbReference type="HOGENOM" id="CLU_1369284_0_0_1"/>